<evidence type="ECO:0000256" key="1">
    <source>
        <dbReference type="ARBA" id="ARBA00022490"/>
    </source>
</evidence>
<geneLocation type="plasmid" evidence="4">
    <name>unnamed</name>
</geneLocation>
<reference evidence="4 5" key="1">
    <citation type="journal article" date="2013" name="Genome Biol. Evol.">
        <title>Genomic Diversity of "Deep Ecotype" Alteromonas macleodii Isolates: Evidence for Pan-Mediterranean Clonal Frames.</title>
        <authorList>
            <person name="Lopez-Perez M."/>
            <person name="Gonzaga A."/>
            <person name="Rodriguez-Valera F."/>
        </authorList>
    </citation>
    <scope>NUCLEOTIDE SEQUENCE [LARGE SCALE GENOMIC DNA]</scope>
    <source>
        <strain evidence="5">'English Channel 615'</strain>
        <plasmid evidence="5">Plasmid</plasmid>
    </source>
</reference>
<sequence>MENKVELTEALFRESRTIREDYFALLSHIDSLNLVLRGQQMLQATVYMLDVGKVQDVGIQHINLVPGIISGRQAFERGLLHYSDHHLVDEQAGVMAKRLPGVIQLRVDDQQEICDRVNIINQRKDSLMQFIRDVSPDKDVQFEVMKQAIPMGIRKAIGRHIHVIPKGELKRLGFSFSNRVSMSKKARRDDWLRKLDNSEKYARGHIDATSWSQQIEIERKALSALPPSAILRQERPIRKTPIANVYFRNKRKTTFVAHSPILVLDDNVELVGFREYRGDASGKRSLTKELIIPRLHLYLVDQ</sequence>
<dbReference type="KEGG" id="amh:I633_22486"/>
<dbReference type="InterPro" id="IPR008865">
    <property type="entry name" value="DNA_replication_term_site-bd"/>
</dbReference>
<proteinExistence type="predicted"/>
<dbReference type="InterPro" id="IPR036381">
    <property type="entry name" value="Tus_dom1"/>
</dbReference>
<evidence type="ECO:0000256" key="2">
    <source>
        <dbReference type="ARBA" id="ARBA00022705"/>
    </source>
</evidence>
<dbReference type="Gene3D" id="3.50.14.10">
    <property type="entry name" value="Replication terminator Tus, domain 1 superfamily/Replication terminator Tus"/>
    <property type="match status" value="1"/>
</dbReference>
<keyword evidence="4" id="KW-0614">Plasmid</keyword>
<dbReference type="Pfam" id="PF05472">
    <property type="entry name" value="Ter"/>
    <property type="match status" value="1"/>
</dbReference>
<accession>S5AIC3</accession>
<evidence type="ECO:0000313" key="5">
    <source>
        <dbReference type="Proteomes" id="UP000014909"/>
    </source>
</evidence>
<evidence type="ECO:0000313" key="4">
    <source>
        <dbReference type="EMBL" id="AGP79917.1"/>
    </source>
</evidence>
<dbReference type="PATRIC" id="fig|1300253.3.peg.4685"/>
<gene>
    <name evidence="4" type="ORF">I633_22486</name>
</gene>
<organism evidence="4 5">
    <name type="scientific">Alteromonas mediterranea 615</name>
    <dbReference type="NCBI Taxonomy" id="1300253"/>
    <lineage>
        <taxon>Bacteria</taxon>
        <taxon>Pseudomonadati</taxon>
        <taxon>Pseudomonadota</taxon>
        <taxon>Gammaproteobacteria</taxon>
        <taxon>Alteromonadales</taxon>
        <taxon>Alteromonadaceae</taxon>
        <taxon>Alteromonas/Salinimonas group</taxon>
        <taxon>Alteromonas</taxon>
    </lineage>
</organism>
<keyword evidence="2" id="KW-0235">DNA replication</keyword>
<keyword evidence="3" id="KW-0238">DNA-binding</keyword>
<dbReference type="GO" id="GO:0006274">
    <property type="term" value="P:DNA replication termination"/>
    <property type="evidence" value="ECO:0007669"/>
    <property type="project" value="InterPro"/>
</dbReference>
<dbReference type="Gene3D" id="3.30.54.10">
    <property type="match status" value="1"/>
</dbReference>
<dbReference type="HOGENOM" id="CLU_920214_0_0_6"/>
<keyword evidence="1" id="KW-0963">Cytoplasm</keyword>
<dbReference type="SUPFAM" id="SSF56596">
    <property type="entry name" value="Replication terminator protein (Tus)"/>
    <property type="match status" value="1"/>
</dbReference>
<evidence type="ECO:0000256" key="3">
    <source>
        <dbReference type="ARBA" id="ARBA00023125"/>
    </source>
</evidence>
<dbReference type="GO" id="GO:0003677">
    <property type="term" value="F:DNA binding"/>
    <property type="evidence" value="ECO:0007669"/>
    <property type="project" value="UniProtKB-KW"/>
</dbReference>
<dbReference type="InterPro" id="IPR036384">
    <property type="entry name" value="Tus_sf"/>
</dbReference>
<dbReference type="GO" id="GO:0005737">
    <property type="term" value="C:cytoplasm"/>
    <property type="evidence" value="ECO:0007669"/>
    <property type="project" value="InterPro"/>
</dbReference>
<dbReference type="BioCyc" id="AMAC1300253:G12YX-3564-MONOMER"/>
<dbReference type="EMBL" id="CP004847">
    <property type="protein sequence ID" value="AGP79917.1"/>
    <property type="molecule type" value="Genomic_DNA"/>
</dbReference>
<dbReference type="AlphaFoldDB" id="S5AIC3"/>
<protein>
    <submittedName>
        <fullName evidence="4">DNA replication terminus site-binding protein</fullName>
    </submittedName>
</protein>
<name>S5AIC3_9ALTE</name>
<dbReference type="Proteomes" id="UP000014909">
    <property type="component" value="Plasmid unnamed"/>
</dbReference>